<evidence type="ECO:0000313" key="2">
    <source>
        <dbReference type="EMBL" id="CAC5372159.1"/>
    </source>
</evidence>
<dbReference type="Proteomes" id="UP000507470">
    <property type="component" value="Unassembled WGS sequence"/>
</dbReference>
<evidence type="ECO:0000313" key="3">
    <source>
        <dbReference type="Proteomes" id="UP000507470"/>
    </source>
</evidence>
<dbReference type="EMBL" id="CACVKT020001843">
    <property type="protein sequence ID" value="CAC5372159.1"/>
    <property type="molecule type" value="Genomic_DNA"/>
</dbReference>
<evidence type="ECO:0000256" key="1">
    <source>
        <dbReference type="SAM" id="MobiDB-lite"/>
    </source>
</evidence>
<keyword evidence="3" id="KW-1185">Reference proteome</keyword>
<sequence length="152" mass="17705">MSKRKKSKNLNNSKQNTTEKTLYTTKGLPSHYRENPLHNQRASFTLQRKPSTQPKGFLHTTEKTLYTTKGLPSYVLIGQDNSDVKRFRVNKTLQRKPSTQPKVFHHTTEKTLYTTKGLPSHYRENPLHNQRASITLQRKPSTQPKGFLHMYL</sequence>
<gene>
    <name evidence="2" type="ORF">MCOR_10341</name>
</gene>
<reference evidence="2 3" key="1">
    <citation type="submission" date="2020-06" db="EMBL/GenBank/DDBJ databases">
        <authorList>
            <person name="Li R."/>
            <person name="Bekaert M."/>
        </authorList>
    </citation>
    <scope>NUCLEOTIDE SEQUENCE [LARGE SCALE GENOMIC DNA]</scope>
    <source>
        <strain evidence="3">wild</strain>
    </source>
</reference>
<accession>A0A6J8AQW7</accession>
<feature type="region of interest" description="Disordered" evidence="1">
    <location>
        <begin position="1"/>
        <end position="35"/>
    </location>
</feature>
<name>A0A6J8AQW7_MYTCO</name>
<organism evidence="2 3">
    <name type="scientific">Mytilus coruscus</name>
    <name type="common">Sea mussel</name>
    <dbReference type="NCBI Taxonomy" id="42192"/>
    <lineage>
        <taxon>Eukaryota</taxon>
        <taxon>Metazoa</taxon>
        <taxon>Spiralia</taxon>
        <taxon>Lophotrochozoa</taxon>
        <taxon>Mollusca</taxon>
        <taxon>Bivalvia</taxon>
        <taxon>Autobranchia</taxon>
        <taxon>Pteriomorphia</taxon>
        <taxon>Mytilida</taxon>
        <taxon>Mytiloidea</taxon>
        <taxon>Mytilidae</taxon>
        <taxon>Mytilinae</taxon>
        <taxon>Mytilus</taxon>
    </lineage>
</organism>
<feature type="compositionally biased region" description="Polar residues" evidence="1">
    <location>
        <begin position="15"/>
        <end position="24"/>
    </location>
</feature>
<dbReference type="AlphaFoldDB" id="A0A6J8AQW7"/>
<protein>
    <submittedName>
        <fullName evidence="2">Uncharacterized protein</fullName>
    </submittedName>
</protein>
<proteinExistence type="predicted"/>